<dbReference type="Proteomes" id="UP000288351">
    <property type="component" value="Unassembled WGS sequence"/>
</dbReference>
<accession>A0A401R3E1</accession>
<protein>
    <submittedName>
        <fullName evidence="2">Uncharacterized protein</fullName>
    </submittedName>
</protein>
<gene>
    <name evidence="2" type="ORF">SALB_04921</name>
</gene>
<feature type="compositionally biased region" description="Basic and acidic residues" evidence="1">
    <location>
        <begin position="73"/>
        <end position="83"/>
    </location>
</feature>
<feature type="compositionally biased region" description="Low complexity" evidence="1">
    <location>
        <begin position="59"/>
        <end position="68"/>
    </location>
</feature>
<dbReference type="EMBL" id="BHXC01000006">
    <property type="protein sequence ID" value="GCB92162.1"/>
    <property type="molecule type" value="Genomic_DNA"/>
</dbReference>
<name>A0A401R3E1_STRNR</name>
<sequence>MDERLTAAAMASTPAVHVIPRRFDGSLHGRMNSLTPHKIQLQVQGEVRPHAHAMTLPEGSDSGSPGSGCHYVGRSDPRIDSTRNTRAYPPRCLPNLVPPRASRGGRQRSTKGPEKQSRSPCGHTSSQVRQHMYDQVPGDSQAQSAGSIPVTRFRSRAQPRGTTPRLGFFVVCGVGGVVRRRRGAVVARVPLLGRPCGGVRARAVGGGVRGSPRRRLVSDGVRPWPSWAWGCGRGGIFRHRSATGRTGLAGAA</sequence>
<dbReference type="AlphaFoldDB" id="A0A401R3E1"/>
<comment type="caution">
    <text evidence="2">The sequence shown here is derived from an EMBL/GenBank/DDBJ whole genome shotgun (WGS) entry which is preliminary data.</text>
</comment>
<feature type="region of interest" description="Disordered" evidence="1">
    <location>
        <begin position="53"/>
        <end position="159"/>
    </location>
</feature>
<evidence type="ECO:0000313" key="3">
    <source>
        <dbReference type="Proteomes" id="UP000288351"/>
    </source>
</evidence>
<organism evidence="2 3">
    <name type="scientific">Streptomyces noursei</name>
    <name type="common">Streptomyces albulus</name>
    <dbReference type="NCBI Taxonomy" id="1971"/>
    <lineage>
        <taxon>Bacteria</taxon>
        <taxon>Bacillati</taxon>
        <taxon>Actinomycetota</taxon>
        <taxon>Actinomycetes</taxon>
        <taxon>Kitasatosporales</taxon>
        <taxon>Streptomycetaceae</taxon>
        <taxon>Streptomyces</taxon>
    </lineage>
</organism>
<feature type="compositionally biased region" description="Polar residues" evidence="1">
    <location>
        <begin position="118"/>
        <end position="129"/>
    </location>
</feature>
<reference evidence="2 3" key="1">
    <citation type="journal article" date="2019" name="Microbiol. Resour. Announc.">
        <title>Draft Genome Sequence of the Most Traditional epsilon-Poly-l-Lysine Producer, Streptomyces albulus NBRC14147.</title>
        <authorList>
            <person name="Yamanaka K."/>
            <person name="Hamano Y."/>
        </authorList>
    </citation>
    <scope>NUCLEOTIDE SEQUENCE [LARGE SCALE GENOMIC DNA]</scope>
    <source>
        <strain evidence="2 3">NBRC 14147</strain>
    </source>
</reference>
<proteinExistence type="predicted"/>
<evidence type="ECO:0000313" key="2">
    <source>
        <dbReference type="EMBL" id="GCB92162.1"/>
    </source>
</evidence>
<evidence type="ECO:0000256" key="1">
    <source>
        <dbReference type="SAM" id="MobiDB-lite"/>
    </source>
</evidence>